<gene>
    <name evidence="3" type="ORF">DWY65_10700</name>
</gene>
<comment type="caution">
    <text evidence="3">The sequence shown here is derived from an EMBL/GenBank/DDBJ whole genome shotgun (WGS) entry which is preliminary data.</text>
</comment>
<dbReference type="InterPro" id="IPR052940">
    <property type="entry name" value="Carb_Esterase_6"/>
</dbReference>
<dbReference type="RefSeq" id="WP_117904034.1">
    <property type="nucleotide sequence ID" value="NZ_JADNPL010000017.1"/>
</dbReference>
<evidence type="ECO:0000259" key="2">
    <source>
        <dbReference type="Pfam" id="PF03629"/>
    </source>
</evidence>
<dbReference type="SUPFAM" id="SSF52266">
    <property type="entry name" value="SGNH hydrolase"/>
    <property type="match status" value="1"/>
</dbReference>
<dbReference type="AlphaFoldDB" id="A0A412DK40"/>
<dbReference type="Pfam" id="PF03629">
    <property type="entry name" value="SASA"/>
    <property type="match status" value="1"/>
</dbReference>
<name>A0A412DK40_BACSE</name>
<dbReference type="PANTHER" id="PTHR31988">
    <property type="entry name" value="ESTERASE, PUTATIVE (DUF303)-RELATED"/>
    <property type="match status" value="1"/>
</dbReference>
<dbReference type="PANTHER" id="PTHR31988:SF19">
    <property type="entry name" value="9-O-ACETYL-N-ACETYLNEURAMINIC ACID DEACETYLASE-RELATED"/>
    <property type="match status" value="1"/>
</dbReference>
<reference evidence="3 4" key="1">
    <citation type="submission" date="2018-08" db="EMBL/GenBank/DDBJ databases">
        <title>A genome reference for cultivated species of the human gut microbiota.</title>
        <authorList>
            <person name="Zou Y."/>
            <person name="Xue W."/>
            <person name="Luo G."/>
        </authorList>
    </citation>
    <scope>NUCLEOTIDE SEQUENCE [LARGE SCALE GENOMIC DNA]</scope>
    <source>
        <strain evidence="3 4">AF26-20BH</strain>
    </source>
</reference>
<dbReference type="GO" id="GO:0016788">
    <property type="term" value="F:hydrolase activity, acting on ester bonds"/>
    <property type="evidence" value="ECO:0007669"/>
    <property type="project" value="UniProtKB-ARBA"/>
</dbReference>
<organism evidence="3 4">
    <name type="scientific">Bacteroides stercoris</name>
    <dbReference type="NCBI Taxonomy" id="46506"/>
    <lineage>
        <taxon>Bacteria</taxon>
        <taxon>Pseudomonadati</taxon>
        <taxon>Bacteroidota</taxon>
        <taxon>Bacteroidia</taxon>
        <taxon>Bacteroidales</taxon>
        <taxon>Bacteroidaceae</taxon>
        <taxon>Bacteroides</taxon>
    </lineage>
</organism>
<dbReference type="EMBL" id="QRTW01000017">
    <property type="protein sequence ID" value="RGR12239.1"/>
    <property type="molecule type" value="Genomic_DNA"/>
</dbReference>
<dbReference type="InterPro" id="IPR005181">
    <property type="entry name" value="SASA"/>
</dbReference>
<accession>A0A412DK40</accession>
<protein>
    <submittedName>
        <fullName evidence="3">Polysaccharide deacetylase</fullName>
    </submittedName>
</protein>
<feature type="domain" description="Sialate O-acetylesterase" evidence="2">
    <location>
        <begin position="145"/>
        <end position="286"/>
    </location>
</feature>
<dbReference type="InterPro" id="IPR036514">
    <property type="entry name" value="SGNH_hydro_sf"/>
</dbReference>
<proteinExistence type="predicted"/>
<evidence type="ECO:0000313" key="4">
    <source>
        <dbReference type="Proteomes" id="UP000283310"/>
    </source>
</evidence>
<keyword evidence="1" id="KW-0378">Hydrolase</keyword>
<dbReference type="Gene3D" id="3.40.50.1110">
    <property type="entry name" value="SGNH hydrolase"/>
    <property type="match status" value="1"/>
</dbReference>
<dbReference type="Proteomes" id="UP000283310">
    <property type="component" value="Unassembled WGS sequence"/>
</dbReference>
<evidence type="ECO:0000313" key="3">
    <source>
        <dbReference type="EMBL" id="RGR12239.1"/>
    </source>
</evidence>
<evidence type="ECO:0000256" key="1">
    <source>
        <dbReference type="ARBA" id="ARBA00022801"/>
    </source>
</evidence>
<sequence>MRKIFLIAAVFCSLTTLGKNKDKQPATVIITAGQSNTDGRVMNNSLPNYIQQNKYKHCLWCYGSAGKIQTNGFETFWPRMVHPSRPGRWAYDAITYYWLEQALQKDFYVIKWSLGGTAIDTGCSSTSGKYWSADPKWLAANHSTATGGKSLLLSFTESISACIDNKLDKLSEGYEIKAFLWHQGESDRHKGKNYYKNLKAVIAYVRNFLVEKTGNKQYKKLPFICGTVAHSNKQYSADVETALYKLAKEDKNFYVIDMSKAELQKDRLHFTAESAEYLGIKMYNKLVDLGIAGKKAKEIGIK</sequence>